<feature type="region of interest" description="Disordered" evidence="13">
    <location>
        <begin position="353"/>
        <end position="375"/>
    </location>
</feature>
<dbReference type="InterPro" id="IPR033116">
    <property type="entry name" value="TRYPSIN_SER"/>
</dbReference>
<dbReference type="PROSITE" id="PS00135">
    <property type="entry name" value="TRYPSIN_SER"/>
    <property type="match status" value="1"/>
</dbReference>
<feature type="disulfide bond" evidence="11">
    <location>
        <begin position="768"/>
        <end position="832"/>
    </location>
</feature>
<comment type="similarity">
    <text evidence="9">Belongs to the peptidase S1 family. CLIP subfamily.</text>
</comment>
<feature type="signal peptide" evidence="14">
    <location>
        <begin position="1"/>
        <end position="24"/>
    </location>
</feature>
<dbReference type="EMBL" id="HBUE01076915">
    <property type="protein sequence ID" value="CAG6475582.1"/>
    <property type="molecule type" value="Transcribed_RNA"/>
</dbReference>
<feature type="compositionally biased region" description="Polar residues" evidence="13">
    <location>
        <begin position="482"/>
        <end position="491"/>
    </location>
</feature>
<dbReference type="Pfam" id="PF00057">
    <property type="entry name" value="Ldl_recept_a"/>
    <property type="match status" value="2"/>
</dbReference>
<evidence type="ECO:0000259" key="17">
    <source>
        <dbReference type="PROSITE" id="PS50940"/>
    </source>
</evidence>
<evidence type="ECO:0000259" key="16">
    <source>
        <dbReference type="PROSITE" id="PS50287"/>
    </source>
</evidence>
<feature type="disulfide bond" evidence="10">
    <location>
        <begin position="555"/>
        <end position="573"/>
    </location>
</feature>
<dbReference type="PROSITE" id="PS50240">
    <property type="entry name" value="TRYPSIN_DOM"/>
    <property type="match status" value="1"/>
</dbReference>
<feature type="domain" description="Peptidase S1" evidence="15">
    <location>
        <begin position="894"/>
        <end position="1131"/>
    </location>
</feature>
<comment type="subcellular location">
    <subcellularLocation>
        <location evidence="1">Secreted</location>
    </subcellularLocation>
</comment>
<evidence type="ECO:0000256" key="13">
    <source>
        <dbReference type="SAM" id="MobiDB-lite"/>
    </source>
</evidence>
<feature type="disulfide bond" evidence="11">
    <location>
        <begin position="812"/>
        <end position="822"/>
    </location>
</feature>
<dbReference type="InterPro" id="IPR043504">
    <property type="entry name" value="Peptidase_S1_PA_chymotrypsin"/>
</dbReference>
<dbReference type="FunFam" id="3.10.250.10:FF:000026">
    <property type="entry name" value="Tequila, isoform D"/>
    <property type="match status" value="1"/>
</dbReference>
<dbReference type="AlphaFoldDB" id="A0A8D8BL82"/>
<dbReference type="SUPFAM" id="SSF57625">
    <property type="entry name" value="Invertebrate chitin-binding proteins"/>
    <property type="match status" value="2"/>
</dbReference>
<evidence type="ECO:0000256" key="12">
    <source>
        <dbReference type="RuleBase" id="RU363034"/>
    </source>
</evidence>
<dbReference type="Gene3D" id="2.40.10.10">
    <property type="entry name" value="Trypsin-like serine proteases"/>
    <property type="match status" value="1"/>
</dbReference>
<accession>A0A8D8BL82</accession>
<dbReference type="InterPro" id="IPR001314">
    <property type="entry name" value="Peptidase_S1A"/>
</dbReference>
<dbReference type="PROSITE" id="PS00134">
    <property type="entry name" value="TRYPSIN_HIS"/>
    <property type="match status" value="1"/>
</dbReference>
<dbReference type="CDD" id="cd00190">
    <property type="entry name" value="Tryp_SPc"/>
    <property type="match status" value="1"/>
</dbReference>
<dbReference type="SMART" id="SM00494">
    <property type="entry name" value="ChtBD2"/>
    <property type="match status" value="2"/>
</dbReference>
<dbReference type="GO" id="GO:0050832">
    <property type="term" value="P:defense response to fungus"/>
    <property type="evidence" value="ECO:0007669"/>
    <property type="project" value="UniProtKB-ARBA"/>
</dbReference>
<dbReference type="PRINTS" id="PR00258">
    <property type="entry name" value="SPERACTRCPTR"/>
</dbReference>
<organism evidence="18">
    <name type="scientific">Culex pipiens</name>
    <name type="common">House mosquito</name>
    <dbReference type="NCBI Taxonomy" id="7175"/>
    <lineage>
        <taxon>Eukaryota</taxon>
        <taxon>Metazoa</taxon>
        <taxon>Ecdysozoa</taxon>
        <taxon>Arthropoda</taxon>
        <taxon>Hexapoda</taxon>
        <taxon>Insecta</taxon>
        <taxon>Pterygota</taxon>
        <taxon>Neoptera</taxon>
        <taxon>Endopterygota</taxon>
        <taxon>Diptera</taxon>
        <taxon>Nematocera</taxon>
        <taxon>Culicoidea</taxon>
        <taxon>Culicidae</taxon>
        <taxon>Culicinae</taxon>
        <taxon>Culicini</taxon>
        <taxon>Culex</taxon>
        <taxon>Culex</taxon>
    </lineage>
</organism>
<dbReference type="InterPro" id="IPR009003">
    <property type="entry name" value="Peptidase_S1_PA"/>
</dbReference>
<dbReference type="GO" id="GO:0160032">
    <property type="term" value="P:Toll receptor ligand protein activation cascade"/>
    <property type="evidence" value="ECO:0007669"/>
    <property type="project" value="UniProtKB-ARBA"/>
</dbReference>
<dbReference type="PROSITE" id="PS50287">
    <property type="entry name" value="SRCR_2"/>
    <property type="match status" value="2"/>
</dbReference>
<evidence type="ECO:0000259" key="15">
    <source>
        <dbReference type="PROSITE" id="PS50240"/>
    </source>
</evidence>
<dbReference type="FunFam" id="2.40.10.10:FF:000015">
    <property type="entry name" value="Atrial natriuretic peptide-converting enzyme"/>
    <property type="match status" value="1"/>
</dbReference>
<dbReference type="PROSITE" id="PS00420">
    <property type="entry name" value="SRCR_1"/>
    <property type="match status" value="1"/>
</dbReference>
<dbReference type="Gene3D" id="2.170.140.10">
    <property type="entry name" value="Chitin binding domain"/>
    <property type="match status" value="2"/>
</dbReference>
<evidence type="ECO:0000256" key="14">
    <source>
        <dbReference type="SAM" id="SignalP"/>
    </source>
</evidence>
<evidence type="ECO:0000256" key="1">
    <source>
        <dbReference type="ARBA" id="ARBA00004613"/>
    </source>
</evidence>
<dbReference type="GO" id="GO:0005576">
    <property type="term" value="C:extracellular region"/>
    <property type="evidence" value="ECO:0007669"/>
    <property type="project" value="UniProtKB-SubCell"/>
</dbReference>
<comment type="caution">
    <text evidence="11">Lacks conserved residue(s) required for the propagation of feature annotation.</text>
</comment>
<dbReference type="PANTHER" id="PTHR24252">
    <property type="entry name" value="ACROSIN-RELATED"/>
    <property type="match status" value="1"/>
</dbReference>
<dbReference type="InterPro" id="IPR002172">
    <property type="entry name" value="LDrepeatLR_classA_rpt"/>
</dbReference>
<dbReference type="Pfam" id="PF00089">
    <property type="entry name" value="Trypsin"/>
    <property type="match status" value="1"/>
</dbReference>
<keyword evidence="8" id="KW-0325">Glycoprotein</keyword>
<dbReference type="PRINTS" id="PR00722">
    <property type="entry name" value="CHYMOTRYPSIN"/>
</dbReference>
<dbReference type="PANTHER" id="PTHR24252:SF7">
    <property type="entry name" value="HYALIN"/>
    <property type="match status" value="1"/>
</dbReference>
<evidence type="ECO:0000256" key="9">
    <source>
        <dbReference type="ARBA" id="ARBA00024195"/>
    </source>
</evidence>
<keyword evidence="7 11" id="KW-1015">Disulfide bond</keyword>
<dbReference type="SUPFAM" id="SSF57424">
    <property type="entry name" value="LDL receptor-like module"/>
    <property type="match status" value="2"/>
</dbReference>
<evidence type="ECO:0000256" key="5">
    <source>
        <dbReference type="ARBA" id="ARBA00022801"/>
    </source>
</evidence>
<keyword evidence="4 14" id="KW-0732">Signal</keyword>
<evidence type="ECO:0000256" key="10">
    <source>
        <dbReference type="PROSITE-ProRule" id="PRU00124"/>
    </source>
</evidence>
<dbReference type="InterPro" id="IPR036772">
    <property type="entry name" value="SRCR-like_dom_sf"/>
</dbReference>
<evidence type="ECO:0000256" key="2">
    <source>
        <dbReference type="ARBA" id="ARBA00022525"/>
    </source>
</evidence>
<evidence type="ECO:0000256" key="4">
    <source>
        <dbReference type="ARBA" id="ARBA00022729"/>
    </source>
</evidence>
<feature type="region of interest" description="Disordered" evidence="13">
    <location>
        <begin position="481"/>
        <end position="502"/>
    </location>
</feature>
<feature type="chain" id="PRO_5034367952" evidence="14">
    <location>
        <begin position="25"/>
        <end position="1139"/>
    </location>
</feature>
<dbReference type="PROSITE" id="PS50068">
    <property type="entry name" value="LDLRA_2"/>
    <property type="match status" value="2"/>
</dbReference>
<feature type="disulfide bond" evidence="11">
    <location>
        <begin position="781"/>
        <end position="842"/>
    </location>
</feature>
<dbReference type="GO" id="GO:0004252">
    <property type="term" value="F:serine-type endopeptidase activity"/>
    <property type="evidence" value="ECO:0007669"/>
    <property type="project" value="InterPro"/>
</dbReference>
<name>A0A8D8BL82_CULPI</name>
<keyword evidence="2" id="KW-0964">Secreted</keyword>
<dbReference type="Gene3D" id="3.10.250.10">
    <property type="entry name" value="SRCR-like domain"/>
    <property type="match status" value="2"/>
</dbReference>
<evidence type="ECO:0000256" key="6">
    <source>
        <dbReference type="ARBA" id="ARBA00022825"/>
    </source>
</evidence>
<protein>
    <submittedName>
        <fullName evidence="18">Neurotrypsin</fullName>
    </submittedName>
</protein>
<dbReference type="GO" id="GO:0008061">
    <property type="term" value="F:chitin binding"/>
    <property type="evidence" value="ECO:0007669"/>
    <property type="project" value="InterPro"/>
</dbReference>
<keyword evidence="5 12" id="KW-0378">Hydrolase</keyword>
<dbReference type="PROSITE" id="PS01209">
    <property type="entry name" value="LDLRA_1"/>
    <property type="match status" value="1"/>
</dbReference>
<sequence>MEIHERWFSWLLVALALVVHESCGIYDPRTNGGPSFNMMPQVHGDYSKVHTHKARSYEPNYARSDHGYQQQQQQPFRYTPPTVPTTTARVEVPPQKAAYRDLQAAPSYDGYGNENAILSATNSKLRPNAGEVTGNFTGLECPPSGSGHFVYIMDCRQFLNCWKGRGYIQSCAPGTLFNSETSQCDHPTKVHCLTSNTMEGYQRLTRLRKPKDPVKSAPLTQGGQDDFYGGTELVVRCPPDVIGLREHPTDCRKFLNCNNGATVVQDCGPGTAFNRMMSVCDHIHNVDCNRYGNFIQHGPSSPSNPDAEEIDVENVSYDLDIRFNGNDDDGYVTTTARPRIPLQVPKPIYQRPASSEVRPVYAAPPSTTPRMNQANTRYNPQYYQPNVTPNARDLHSGTTPLPLSEALKLLLKPYIAPNSKVTLNMTKVNSMMNQPSLEVIGLNPNKTSPYVASPADINRQLSGQQPMYYGAPTYRPPAPQGFQPSTFNRQHASPPYTQQQQQPQYFPVYRPTTTTRPAIAVRPRFDEGSPQWRPMVTPPRTTTPKVDPCKDMFVCGNGKCIDPVKVCDGRDDCGARQDELNCDQVGYEVRLSGKHQGRVEVKAYDKWGYVCDDSFSLGAAHVLCRELGFAGGALELKPNSFFPPNAALMNNGNPVFIMDEVRCTGNESSLQECAFSGWGVHDCNAEEVVGVVCKTPAMTCPNDYWLCDTSSECVPVGFLCDNVMDCADGSDESAEHCNAPLEMRLADGPSRTEGRVEVKYRGVWGTICDDEFGLREARVICRQLGLGNGTAQVRKNKYKVGTGQIWLDQVVCGGNETSIDDCMHWRWGEHNCSHQEDVGVSCGTPPQTSAQLRLATGKSFKFDGERSAKIYPDSCGQLQVDPKAVKPTYGARVIHGGETVYGHHPWQAALRAKRTGKSVHWCGAVLISKYHILTAAHCLIGFPKGAYMIRLGDYNTDALEQAEIDIFIEDWYIHEEFRVGHHMNNDIAVVLLKTPIRFNNYVQPVCLPAKNQPYHEGANCMISGWGSTQSGSSIHSLELRAAKVPLLSDTTCTQPEVYGKNITAGMFCAGSLDGGVDACEGDSGGPLVCKNDRGHTLYGIISWGSQCGYANKPGVYVKVEHYLDWIEEKLHQSLHTYGV</sequence>
<dbReference type="SMART" id="SM00020">
    <property type="entry name" value="Tryp_SPc"/>
    <property type="match status" value="1"/>
</dbReference>
<dbReference type="InterPro" id="IPR001254">
    <property type="entry name" value="Trypsin_dom"/>
</dbReference>
<dbReference type="SMART" id="SM00192">
    <property type="entry name" value="LDLa"/>
    <property type="match status" value="2"/>
</dbReference>
<dbReference type="Pfam" id="PF01607">
    <property type="entry name" value="CBM_14"/>
    <property type="match status" value="2"/>
</dbReference>
<dbReference type="InterPro" id="IPR001190">
    <property type="entry name" value="SRCR"/>
</dbReference>
<feature type="domain" description="Chitin-binding type-2" evidence="17">
    <location>
        <begin position="138"/>
        <end position="194"/>
    </location>
</feature>
<dbReference type="CDD" id="cd00112">
    <property type="entry name" value="LDLa"/>
    <property type="match status" value="2"/>
</dbReference>
<keyword evidence="3 12" id="KW-0645">Protease</keyword>
<feature type="disulfide bond" evidence="10">
    <location>
        <begin position="567"/>
        <end position="582"/>
    </location>
</feature>
<proteinExistence type="inferred from homology"/>
<dbReference type="SUPFAM" id="SSF50494">
    <property type="entry name" value="Trypsin-like serine proteases"/>
    <property type="match status" value="1"/>
</dbReference>
<dbReference type="PROSITE" id="PS50940">
    <property type="entry name" value="CHIT_BIND_II"/>
    <property type="match status" value="2"/>
</dbReference>
<feature type="domain" description="Chitin-binding type-2" evidence="17">
    <location>
        <begin position="234"/>
        <end position="290"/>
    </location>
</feature>
<dbReference type="Gene3D" id="4.10.400.10">
    <property type="entry name" value="Low-density Lipoprotein Receptor"/>
    <property type="match status" value="2"/>
</dbReference>
<feature type="domain" description="SRCR" evidence="16">
    <location>
        <begin position="564"/>
        <end position="694"/>
    </location>
</feature>
<dbReference type="InterPro" id="IPR036055">
    <property type="entry name" value="LDL_receptor-like_sf"/>
</dbReference>
<feature type="disulfide bond" evidence="11">
    <location>
        <begin position="663"/>
        <end position="673"/>
    </location>
</feature>
<dbReference type="InterPro" id="IPR023415">
    <property type="entry name" value="LDLR_class-A_CS"/>
</dbReference>
<dbReference type="GO" id="GO:0006508">
    <property type="term" value="P:proteolysis"/>
    <property type="evidence" value="ECO:0007669"/>
    <property type="project" value="UniProtKB-KW"/>
</dbReference>
<evidence type="ECO:0000313" key="18">
    <source>
        <dbReference type="EMBL" id="CAG6475582.1"/>
    </source>
</evidence>
<evidence type="ECO:0000256" key="8">
    <source>
        <dbReference type="ARBA" id="ARBA00023180"/>
    </source>
</evidence>
<keyword evidence="6 12" id="KW-0720">Serine protease</keyword>
<dbReference type="InterPro" id="IPR018114">
    <property type="entry name" value="TRYPSIN_HIS"/>
</dbReference>
<dbReference type="Pfam" id="PF00530">
    <property type="entry name" value="SRCR"/>
    <property type="match status" value="2"/>
</dbReference>
<dbReference type="GO" id="GO:0035008">
    <property type="term" value="P:positive regulation of melanization defense response"/>
    <property type="evidence" value="ECO:0007669"/>
    <property type="project" value="UniProtKB-ARBA"/>
</dbReference>
<evidence type="ECO:0000256" key="11">
    <source>
        <dbReference type="PROSITE-ProRule" id="PRU00196"/>
    </source>
</evidence>
<dbReference type="SMART" id="SM00202">
    <property type="entry name" value="SR"/>
    <property type="match status" value="2"/>
</dbReference>
<feature type="domain" description="SRCR" evidence="16">
    <location>
        <begin position="743"/>
        <end position="843"/>
    </location>
</feature>
<evidence type="ECO:0000256" key="3">
    <source>
        <dbReference type="ARBA" id="ARBA00022670"/>
    </source>
</evidence>
<dbReference type="GO" id="GO:0016020">
    <property type="term" value="C:membrane"/>
    <property type="evidence" value="ECO:0007669"/>
    <property type="project" value="InterPro"/>
</dbReference>
<dbReference type="InterPro" id="IPR002557">
    <property type="entry name" value="Chitin-bd_dom"/>
</dbReference>
<dbReference type="SUPFAM" id="SSF56487">
    <property type="entry name" value="SRCR-like"/>
    <property type="match status" value="2"/>
</dbReference>
<dbReference type="FunFam" id="3.10.250.10:FF:000001">
    <property type="entry name" value="Lysyl oxidase 4 isoform X1"/>
    <property type="match status" value="1"/>
</dbReference>
<dbReference type="InterPro" id="IPR036508">
    <property type="entry name" value="Chitin-bd_dom_sf"/>
</dbReference>
<evidence type="ECO:0000256" key="7">
    <source>
        <dbReference type="ARBA" id="ARBA00023157"/>
    </source>
</evidence>
<reference evidence="18" key="1">
    <citation type="submission" date="2021-05" db="EMBL/GenBank/DDBJ databases">
        <authorList>
            <person name="Alioto T."/>
            <person name="Alioto T."/>
            <person name="Gomez Garrido J."/>
        </authorList>
    </citation>
    <scope>NUCLEOTIDE SEQUENCE</scope>
</reference>